<evidence type="ECO:0000313" key="4">
    <source>
        <dbReference type="Proteomes" id="UP000192783"/>
    </source>
</evidence>
<evidence type="ECO:0000256" key="1">
    <source>
        <dbReference type="SAM" id="MobiDB-lite"/>
    </source>
</evidence>
<dbReference type="OrthoDB" id="5415158at2"/>
<protein>
    <submittedName>
        <fullName evidence="3">Uncharacterized protein</fullName>
    </submittedName>
</protein>
<feature type="region of interest" description="Disordered" evidence="1">
    <location>
        <begin position="48"/>
        <end position="119"/>
    </location>
</feature>
<dbReference type="AlphaFoldDB" id="A0A1W1XMS4"/>
<dbReference type="Proteomes" id="UP000192783">
    <property type="component" value="Unassembled WGS sequence"/>
</dbReference>
<name>A0A1W1XMS4_9BACT</name>
<gene>
    <name evidence="3" type="ORF">SAMN02746041_02099</name>
</gene>
<keyword evidence="2" id="KW-0472">Membrane</keyword>
<proteinExistence type="predicted"/>
<reference evidence="3 4" key="1">
    <citation type="submission" date="2017-04" db="EMBL/GenBank/DDBJ databases">
        <authorList>
            <person name="Afonso C.L."/>
            <person name="Miller P.J."/>
            <person name="Scott M.A."/>
            <person name="Spackman E."/>
            <person name="Goraichik I."/>
            <person name="Dimitrov K.M."/>
            <person name="Suarez D.L."/>
            <person name="Swayne D.E."/>
        </authorList>
    </citation>
    <scope>NUCLEOTIDE SEQUENCE [LARGE SCALE GENOMIC DNA]</scope>
    <source>
        <strain evidence="3 4">DSM 13146</strain>
    </source>
</reference>
<feature type="compositionally biased region" description="Pro residues" evidence="1">
    <location>
        <begin position="48"/>
        <end position="63"/>
    </location>
</feature>
<keyword evidence="2" id="KW-1133">Transmembrane helix</keyword>
<dbReference type="RefSeq" id="WP_084057837.1">
    <property type="nucleotide sequence ID" value="NZ_FWXF01000011.1"/>
</dbReference>
<evidence type="ECO:0000256" key="2">
    <source>
        <dbReference type="SAM" id="Phobius"/>
    </source>
</evidence>
<organism evidence="3 4">
    <name type="scientific">Desulfacinum hydrothermale DSM 13146</name>
    <dbReference type="NCBI Taxonomy" id="1121390"/>
    <lineage>
        <taxon>Bacteria</taxon>
        <taxon>Pseudomonadati</taxon>
        <taxon>Thermodesulfobacteriota</taxon>
        <taxon>Syntrophobacteria</taxon>
        <taxon>Syntrophobacterales</taxon>
        <taxon>Syntrophobacteraceae</taxon>
        <taxon>Desulfacinum</taxon>
    </lineage>
</organism>
<accession>A0A1W1XMS4</accession>
<keyword evidence="4" id="KW-1185">Reference proteome</keyword>
<evidence type="ECO:0000313" key="3">
    <source>
        <dbReference type="EMBL" id="SMC24821.1"/>
    </source>
</evidence>
<dbReference type="EMBL" id="FWXF01000011">
    <property type="protein sequence ID" value="SMC24821.1"/>
    <property type="molecule type" value="Genomic_DNA"/>
</dbReference>
<feature type="transmembrane region" description="Helical" evidence="2">
    <location>
        <begin position="20"/>
        <end position="38"/>
    </location>
</feature>
<keyword evidence="2" id="KW-0812">Transmembrane</keyword>
<sequence length="352" mass="38908">MDMRQRPENRTGPSRKGGLAGLVLLLLLVIAGLGFWYWHQMHALPTKPTPPMEAAPEKTPSPGPTARLDQGRPTAAGKESLARPVSPTGVAPGPAATEPGAVPSAQGPATTPDTYPHVPASLGQEERKEAFGLHDSVDHVVQAQEPFQVQGEAWTVDKIRRHLGANAPEDLQNEASEPILHPVQEEPVGRFVKRAIKAAPSAPSHMPPSYYGVRLVRPGENLWNIHYQILREYFARRDVHLPPWADEPAPNGRSSGVGRILKFLEKIVYVYDVRRNRLVTDLNRLYPNDLVVFFKISDVFAALEQVSPRELKAVRLVAGTLRLERDSEHRVLLDTQNFQQEPPPMPPPVPGN</sequence>